<keyword evidence="2" id="KW-1185">Reference proteome</keyword>
<reference evidence="1 2" key="1">
    <citation type="submission" date="2013-05" db="EMBL/GenBank/DDBJ databases">
        <title>Draft genome of the parasitic nematode Anyclostoma ceylanicum.</title>
        <authorList>
            <person name="Mitreva M."/>
        </authorList>
    </citation>
    <scope>NUCLEOTIDE SEQUENCE [LARGE SCALE GENOMIC DNA]</scope>
</reference>
<name>A0A0D6L4B4_9BILA</name>
<dbReference type="Proteomes" id="UP000054495">
    <property type="component" value="Unassembled WGS sequence"/>
</dbReference>
<dbReference type="EMBL" id="KE127177">
    <property type="protein sequence ID" value="EPB65759.1"/>
    <property type="molecule type" value="Genomic_DNA"/>
</dbReference>
<accession>A0A0D6L4B4</accession>
<proteinExistence type="predicted"/>
<evidence type="ECO:0000313" key="2">
    <source>
        <dbReference type="Proteomes" id="UP000054495"/>
    </source>
</evidence>
<protein>
    <submittedName>
        <fullName evidence="1">Uncharacterized protein</fullName>
    </submittedName>
</protein>
<dbReference type="AlphaFoldDB" id="A0A0D6L4B4"/>
<gene>
    <name evidence="1" type="ORF">ANCCEY_15173</name>
</gene>
<sequence length="187" mass="22083">MDQLTAFYELKQLVLLRYREEYPYVSPEWKTFSSKDILQLIESIETETKQRISEKWIYTHLKPEVNEKLPRKDMLDILTSYCHMDSWNAFVYSLNKPVLSDGVSEDGTIPEPIQPKSTNRWLFVLIGMFAVTIGNNLGIEYMNKEEFTQKLTIPTTGVKRWQIYVGWLRSVLRMDGYDFLPAFDLYC</sequence>
<evidence type="ECO:0000313" key="1">
    <source>
        <dbReference type="EMBL" id="EPB65759.1"/>
    </source>
</evidence>
<organism evidence="1 2">
    <name type="scientific">Ancylostoma ceylanicum</name>
    <dbReference type="NCBI Taxonomy" id="53326"/>
    <lineage>
        <taxon>Eukaryota</taxon>
        <taxon>Metazoa</taxon>
        <taxon>Ecdysozoa</taxon>
        <taxon>Nematoda</taxon>
        <taxon>Chromadorea</taxon>
        <taxon>Rhabditida</taxon>
        <taxon>Rhabditina</taxon>
        <taxon>Rhabditomorpha</taxon>
        <taxon>Strongyloidea</taxon>
        <taxon>Ancylostomatidae</taxon>
        <taxon>Ancylostomatinae</taxon>
        <taxon>Ancylostoma</taxon>
    </lineage>
</organism>